<dbReference type="InterPro" id="IPR036291">
    <property type="entry name" value="NAD(P)-bd_dom_sf"/>
</dbReference>
<evidence type="ECO:0000259" key="11">
    <source>
        <dbReference type="Pfam" id="PF00999"/>
    </source>
</evidence>
<evidence type="ECO:0000256" key="10">
    <source>
        <dbReference type="SAM" id="Phobius"/>
    </source>
</evidence>
<dbReference type="KEGG" id="tpol:Mal48_33720"/>
<evidence type="ECO:0000313" key="13">
    <source>
        <dbReference type="EMBL" id="QDT34112.1"/>
    </source>
</evidence>
<dbReference type="InterPro" id="IPR038770">
    <property type="entry name" value="Na+/solute_symporter_sf"/>
</dbReference>
<dbReference type="PANTHER" id="PTHR32507:SF0">
    <property type="entry name" value="NA(+)_H(+) ANTIPORTER 2-RELATED"/>
    <property type="match status" value="1"/>
</dbReference>
<dbReference type="GO" id="GO:0005886">
    <property type="term" value="C:plasma membrane"/>
    <property type="evidence" value="ECO:0007669"/>
    <property type="project" value="UniProtKB-SubCell"/>
</dbReference>
<feature type="region of interest" description="Disordered" evidence="9">
    <location>
        <begin position="598"/>
        <end position="620"/>
    </location>
</feature>
<dbReference type="InterPro" id="IPR006153">
    <property type="entry name" value="Cation/H_exchanger_TM"/>
</dbReference>
<dbReference type="PANTHER" id="PTHR32507">
    <property type="entry name" value="NA(+)/H(+) ANTIPORTER 1"/>
    <property type="match status" value="1"/>
</dbReference>
<feature type="transmembrane region" description="Helical" evidence="10">
    <location>
        <begin position="12"/>
        <end position="30"/>
    </location>
</feature>
<keyword evidence="8 10" id="KW-0472">Membrane</keyword>
<evidence type="ECO:0000256" key="8">
    <source>
        <dbReference type="ARBA" id="ARBA00023136"/>
    </source>
</evidence>
<feature type="transmembrane region" description="Helical" evidence="10">
    <location>
        <begin position="198"/>
        <end position="219"/>
    </location>
</feature>
<evidence type="ECO:0000256" key="6">
    <source>
        <dbReference type="ARBA" id="ARBA00022989"/>
    </source>
</evidence>
<gene>
    <name evidence="13" type="primary">nhaP2</name>
    <name evidence="13" type="ORF">Mal48_33720</name>
</gene>
<feature type="transmembrane region" description="Helical" evidence="10">
    <location>
        <begin position="281"/>
        <end position="299"/>
    </location>
</feature>
<dbReference type="RefSeq" id="WP_145201539.1">
    <property type="nucleotide sequence ID" value="NZ_CP036267.1"/>
</dbReference>
<reference evidence="13 14" key="1">
    <citation type="submission" date="2019-02" db="EMBL/GenBank/DDBJ databases">
        <title>Deep-cultivation of Planctomycetes and their phenomic and genomic characterization uncovers novel biology.</title>
        <authorList>
            <person name="Wiegand S."/>
            <person name="Jogler M."/>
            <person name="Boedeker C."/>
            <person name="Pinto D."/>
            <person name="Vollmers J."/>
            <person name="Rivas-Marin E."/>
            <person name="Kohn T."/>
            <person name="Peeters S.H."/>
            <person name="Heuer A."/>
            <person name="Rast P."/>
            <person name="Oberbeckmann S."/>
            <person name="Bunk B."/>
            <person name="Jeske O."/>
            <person name="Meyerdierks A."/>
            <person name="Storesund J.E."/>
            <person name="Kallscheuer N."/>
            <person name="Luecker S."/>
            <person name="Lage O.M."/>
            <person name="Pohl T."/>
            <person name="Merkel B.J."/>
            <person name="Hornburger P."/>
            <person name="Mueller R.-W."/>
            <person name="Bruemmer F."/>
            <person name="Labrenz M."/>
            <person name="Spormann A.M."/>
            <person name="Op den Camp H."/>
            <person name="Overmann J."/>
            <person name="Amann R."/>
            <person name="Jetten M.S.M."/>
            <person name="Mascher T."/>
            <person name="Medema M.H."/>
            <person name="Devos D.P."/>
            <person name="Kaster A.-K."/>
            <person name="Ovreas L."/>
            <person name="Rohde M."/>
            <person name="Galperin M.Y."/>
            <person name="Jogler C."/>
        </authorList>
    </citation>
    <scope>NUCLEOTIDE SEQUENCE [LARGE SCALE GENOMIC DNA]</scope>
    <source>
        <strain evidence="13 14">Mal48</strain>
    </source>
</reference>
<evidence type="ECO:0000256" key="9">
    <source>
        <dbReference type="SAM" id="MobiDB-lite"/>
    </source>
</evidence>
<feature type="transmembrane region" description="Helical" evidence="10">
    <location>
        <begin position="254"/>
        <end position="274"/>
    </location>
</feature>
<name>A0A517QR59_9PLAN</name>
<evidence type="ECO:0000256" key="3">
    <source>
        <dbReference type="ARBA" id="ARBA00022449"/>
    </source>
</evidence>
<dbReference type="Gene3D" id="3.40.50.720">
    <property type="entry name" value="NAD(P)-binding Rossmann-like Domain"/>
    <property type="match status" value="1"/>
</dbReference>
<keyword evidence="7" id="KW-0406">Ion transport</keyword>
<feature type="compositionally biased region" description="Polar residues" evidence="9">
    <location>
        <begin position="603"/>
        <end position="614"/>
    </location>
</feature>
<proteinExistence type="predicted"/>
<evidence type="ECO:0000256" key="7">
    <source>
        <dbReference type="ARBA" id="ARBA00023065"/>
    </source>
</evidence>
<dbReference type="OrthoDB" id="570124at2"/>
<dbReference type="AlphaFoldDB" id="A0A517QR59"/>
<evidence type="ECO:0000256" key="1">
    <source>
        <dbReference type="ARBA" id="ARBA00004651"/>
    </source>
</evidence>
<evidence type="ECO:0000259" key="12">
    <source>
        <dbReference type="Pfam" id="PF02254"/>
    </source>
</evidence>
<feature type="transmembrane region" description="Helical" evidence="10">
    <location>
        <begin position="95"/>
        <end position="120"/>
    </location>
</feature>
<dbReference type="Pfam" id="PF02254">
    <property type="entry name" value="TrkA_N"/>
    <property type="match status" value="1"/>
</dbReference>
<keyword evidence="3" id="KW-0050">Antiport</keyword>
<evidence type="ECO:0000256" key="5">
    <source>
        <dbReference type="ARBA" id="ARBA00022692"/>
    </source>
</evidence>
<evidence type="ECO:0000256" key="4">
    <source>
        <dbReference type="ARBA" id="ARBA00022475"/>
    </source>
</evidence>
<dbReference type="Gene3D" id="1.20.1530.20">
    <property type="match status" value="1"/>
</dbReference>
<evidence type="ECO:0000256" key="2">
    <source>
        <dbReference type="ARBA" id="ARBA00022448"/>
    </source>
</evidence>
<organism evidence="13 14">
    <name type="scientific">Thalassoglobus polymorphus</name>
    <dbReference type="NCBI Taxonomy" id="2527994"/>
    <lineage>
        <taxon>Bacteria</taxon>
        <taxon>Pseudomonadati</taxon>
        <taxon>Planctomycetota</taxon>
        <taxon>Planctomycetia</taxon>
        <taxon>Planctomycetales</taxon>
        <taxon>Planctomycetaceae</taxon>
        <taxon>Thalassoglobus</taxon>
    </lineage>
</organism>
<feature type="transmembrane region" description="Helical" evidence="10">
    <location>
        <begin position="311"/>
        <end position="330"/>
    </location>
</feature>
<feature type="transmembrane region" description="Helical" evidence="10">
    <location>
        <begin position="231"/>
        <end position="248"/>
    </location>
</feature>
<dbReference type="GO" id="GO:0006813">
    <property type="term" value="P:potassium ion transport"/>
    <property type="evidence" value="ECO:0007669"/>
    <property type="project" value="InterPro"/>
</dbReference>
<sequence>MLEHIFEKHAALIALTSIFVFGTGAQWLSWRIRLPSILLLLGAGFLAGPVFHLVNPDELLGETLFPFVSMSVAIILFEGSLSLKLSDLKEIGSVLSYLLTIGVLVTWILGALGAYIILGFTGPNSVLLGAILVVTGPTVIGPILRQIRPIGQVGAIARWEGIVIDPIGAVLAVLVFEAHRAFLDTGVNEGTMIALENLFWTILYGGGSGALAALLLIFFLKRHAIPDHLEALVTMLFVLLSFAVSNILQEESGLVAVTLMGVMMANSGVTLKHIIEFKESLSLLLISGLFILLAARVPISSFAELGWRGPAFVVFMIILVRPAAIFISTWNSNLTNKEKLFLSWLAPRGIVAAAVASVFAIHLGPDGKGLVPATFLLIVGTVVVYGLTAFPLARYLGLASSDPQGVLILGANELARAIGHAIKEANYPVMLVDTNRWNISTARMEGLRTSSKDILNENAVNELDLGGIGRLIALTQNDEVNSMGAMQFSGLFGRANVFQLTPWRRAEKQENSTSYLRARFLFGDEFSYQRLSDRIDSGAVIKVTKLTPEFTFENFQEAYGGTAVPLFISQNRKLTVLDTEQHSPKAGQTVIALVDEPEGHLQDQPNGINETTSAPVEGSI</sequence>
<dbReference type="Proteomes" id="UP000315724">
    <property type="component" value="Chromosome"/>
</dbReference>
<evidence type="ECO:0000313" key="14">
    <source>
        <dbReference type="Proteomes" id="UP000315724"/>
    </source>
</evidence>
<comment type="subcellular location">
    <subcellularLocation>
        <location evidence="1">Cell membrane</location>
        <topology evidence="1">Multi-pass membrane protein</topology>
    </subcellularLocation>
</comment>
<accession>A0A517QR59</accession>
<keyword evidence="2" id="KW-0813">Transport</keyword>
<keyword evidence="4" id="KW-1003">Cell membrane</keyword>
<feature type="transmembrane region" description="Helical" evidence="10">
    <location>
        <begin position="370"/>
        <end position="393"/>
    </location>
</feature>
<feature type="transmembrane region" description="Helical" evidence="10">
    <location>
        <begin position="342"/>
        <end position="364"/>
    </location>
</feature>
<keyword evidence="5 10" id="KW-0812">Transmembrane</keyword>
<dbReference type="EMBL" id="CP036267">
    <property type="protein sequence ID" value="QDT34112.1"/>
    <property type="molecule type" value="Genomic_DNA"/>
</dbReference>
<dbReference type="SUPFAM" id="SSF51735">
    <property type="entry name" value="NAD(P)-binding Rossmann-fold domains"/>
    <property type="match status" value="1"/>
</dbReference>
<dbReference type="GO" id="GO:0015297">
    <property type="term" value="F:antiporter activity"/>
    <property type="evidence" value="ECO:0007669"/>
    <property type="project" value="UniProtKB-KW"/>
</dbReference>
<feature type="transmembrane region" description="Helical" evidence="10">
    <location>
        <begin position="126"/>
        <end position="144"/>
    </location>
</feature>
<dbReference type="Pfam" id="PF00999">
    <property type="entry name" value="Na_H_Exchanger"/>
    <property type="match status" value="1"/>
</dbReference>
<feature type="transmembrane region" description="Helical" evidence="10">
    <location>
        <begin position="66"/>
        <end position="83"/>
    </location>
</feature>
<dbReference type="InterPro" id="IPR003148">
    <property type="entry name" value="RCK_N"/>
</dbReference>
<dbReference type="GO" id="GO:1902600">
    <property type="term" value="P:proton transmembrane transport"/>
    <property type="evidence" value="ECO:0007669"/>
    <property type="project" value="InterPro"/>
</dbReference>
<feature type="transmembrane region" description="Helical" evidence="10">
    <location>
        <begin position="37"/>
        <end position="54"/>
    </location>
</feature>
<feature type="domain" description="Cation/H+ exchanger transmembrane" evidence="11">
    <location>
        <begin position="25"/>
        <end position="393"/>
    </location>
</feature>
<protein>
    <submittedName>
        <fullName evidence="13">K(+)/H(+) antiporter NhaP2</fullName>
    </submittedName>
</protein>
<keyword evidence="14" id="KW-1185">Reference proteome</keyword>
<feature type="domain" description="RCK N-terminal" evidence="12">
    <location>
        <begin position="406"/>
        <end position="497"/>
    </location>
</feature>
<feature type="transmembrane region" description="Helical" evidence="10">
    <location>
        <begin position="156"/>
        <end position="178"/>
    </location>
</feature>
<keyword evidence="6 10" id="KW-1133">Transmembrane helix</keyword>